<dbReference type="PANTHER" id="PTHR23406">
    <property type="entry name" value="MALIC ENZYME-RELATED"/>
    <property type="match status" value="1"/>
</dbReference>
<evidence type="ECO:0000256" key="4">
    <source>
        <dbReference type="ARBA" id="ARBA00023002"/>
    </source>
</evidence>
<evidence type="ECO:0000256" key="2">
    <source>
        <dbReference type="ARBA" id="ARBA00008785"/>
    </source>
</evidence>
<comment type="caution">
    <text evidence="9">The sequence shown here is derived from an EMBL/GenBank/DDBJ whole genome shotgun (WGS) entry which is preliminary data.</text>
</comment>
<evidence type="ECO:0000256" key="1">
    <source>
        <dbReference type="ARBA" id="ARBA00001936"/>
    </source>
</evidence>
<evidence type="ECO:0000259" key="7">
    <source>
        <dbReference type="SMART" id="SM00919"/>
    </source>
</evidence>
<keyword evidence="5" id="KW-0520">NAD</keyword>
<dbReference type="SMART" id="SM00919">
    <property type="entry name" value="Malic_M"/>
    <property type="match status" value="1"/>
</dbReference>
<organism evidence="9 10">
    <name type="scientific">Vibrio diazotrophicus</name>
    <dbReference type="NCBI Taxonomy" id="685"/>
    <lineage>
        <taxon>Bacteria</taxon>
        <taxon>Pseudomonadati</taxon>
        <taxon>Pseudomonadota</taxon>
        <taxon>Gammaproteobacteria</taxon>
        <taxon>Vibrionales</taxon>
        <taxon>Vibrionaceae</taxon>
        <taxon>Vibrio</taxon>
    </lineage>
</organism>
<evidence type="ECO:0000256" key="5">
    <source>
        <dbReference type="ARBA" id="ARBA00023027"/>
    </source>
</evidence>
<dbReference type="InterPro" id="IPR012301">
    <property type="entry name" value="Malic_N_dom"/>
</dbReference>
<dbReference type="InterPro" id="IPR046346">
    <property type="entry name" value="Aminoacid_DH-like_N_sf"/>
</dbReference>
<keyword evidence="4 9" id="KW-0560">Oxidoreductase</keyword>
<evidence type="ECO:0000259" key="8">
    <source>
        <dbReference type="SMART" id="SM01274"/>
    </source>
</evidence>
<dbReference type="InterPro" id="IPR001891">
    <property type="entry name" value="Malic_OxRdtase"/>
</dbReference>
<dbReference type="Pfam" id="PF03949">
    <property type="entry name" value="Malic_M"/>
    <property type="match status" value="1"/>
</dbReference>
<dbReference type="SUPFAM" id="SSF53223">
    <property type="entry name" value="Aminoacid dehydrogenase-like, N-terminal domain"/>
    <property type="match status" value="1"/>
</dbReference>
<dbReference type="Gene3D" id="3.40.50.720">
    <property type="entry name" value="NAD(P)-binding Rossmann-like Domain"/>
    <property type="match status" value="1"/>
</dbReference>
<dbReference type="Proteomes" id="UP000236547">
    <property type="component" value="Unassembled WGS sequence"/>
</dbReference>
<comment type="similarity">
    <text evidence="2 6">Belongs to the malic enzymes family.</text>
</comment>
<dbReference type="NCBIfam" id="NF010052">
    <property type="entry name" value="PRK13529.1"/>
    <property type="match status" value="1"/>
</dbReference>
<proteinExistence type="inferred from homology"/>
<dbReference type="PRINTS" id="PR00072">
    <property type="entry name" value="MALOXRDTASE"/>
</dbReference>
<dbReference type="InterPro" id="IPR037062">
    <property type="entry name" value="Malic_N_dom_sf"/>
</dbReference>
<evidence type="ECO:0000313" key="9">
    <source>
        <dbReference type="EMBL" id="PNH99861.1"/>
    </source>
</evidence>
<dbReference type="InterPro" id="IPR015884">
    <property type="entry name" value="Malic_enzyme_CS"/>
</dbReference>
<evidence type="ECO:0000313" key="10">
    <source>
        <dbReference type="Proteomes" id="UP000236547"/>
    </source>
</evidence>
<name>A0ABX4W8N3_VIBDI</name>
<feature type="domain" description="Malic enzyme N-terminal" evidence="8">
    <location>
        <begin position="73"/>
        <end position="253"/>
    </location>
</feature>
<keyword evidence="10" id="KW-1185">Reference proteome</keyword>
<dbReference type="InterPro" id="IPR036291">
    <property type="entry name" value="NAD(P)-bd_dom_sf"/>
</dbReference>
<sequence length="558" mass="61568">MKNYIPYSGNQLLNIPSLNKDSAFTNEEREKFNLIGLLPSKIETIEEQSSRIYKQYSSLEKDIDKYVFLRGLQDRNETLFYYVLNQHVSEMMPIVYTPTVGTASTDFSNIFRKGRGLFLSAQDADHIDLIVNSVRDNDIKVIVITDGERVLGLGDLGIGGMAISIGKLSLYSCCGGIPPSKTLPIVIDVGTNNQSLLSDPLYLGLKQPRLTGEDYFNFIDVVIKALQSRWSTAVIQFEDFAQKNAMPLLNKYKDNTNCFNDDIQGTAAVTLGSLISASKKLNRRLSDNVICFLGAGSAGCGIADYITKQMVTEGLSESEARDRIFMVDKNGLLFENDQNLQEFQTAFARKSKLVTEWNIADQSFIDLETVIRNSGANILIGVSGATGAFGESIVEALLCNDPHPIIFPLSNPTSKAEASANQLVEWSNGNAIIATGSPVKPFVFANKEYNIDQCNNCYIFPGIGLGAIAAKASRVTDNMLLRASRALADYALANVDSDTKILPPLDDIRNLSKHLAFEVAEQAALDGVALYQSAETIQKNIDNIFWEPEYKPYHRVSY</sequence>
<protein>
    <submittedName>
        <fullName evidence="9">NAD-dependent malic enzyme</fullName>
        <ecNumber evidence="9">1.1.1.38</ecNumber>
    </submittedName>
</protein>
<dbReference type="SMART" id="SM01274">
    <property type="entry name" value="malic"/>
    <property type="match status" value="1"/>
</dbReference>
<dbReference type="SUPFAM" id="SSF51735">
    <property type="entry name" value="NAD(P)-binding Rossmann-fold domains"/>
    <property type="match status" value="1"/>
</dbReference>
<reference evidence="9 10" key="1">
    <citation type="submission" date="2018-01" db="EMBL/GenBank/DDBJ databases">
        <title>Draft genome sequences of six Vibrio diazotrophicus strains isolated from deep-sea sediments of the Baltic Sea.</title>
        <authorList>
            <person name="Castillo D."/>
            <person name="Vandieken V."/>
            <person name="Chiang O."/>
            <person name="Middelboe M."/>
        </authorList>
    </citation>
    <scope>NUCLEOTIDE SEQUENCE [LARGE SCALE GENOMIC DNA]</scope>
    <source>
        <strain evidence="9 10">65.10M</strain>
    </source>
</reference>
<accession>A0ABX4W8N3</accession>
<feature type="domain" description="Malic enzyme NAD-binding" evidence="7">
    <location>
        <begin position="263"/>
        <end position="524"/>
    </location>
</feature>
<dbReference type="GO" id="GO:0016491">
    <property type="term" value="F:oxidoreductase activity"/>
    <property type="evidence" value="ECO:0007669"/>
    <property type="project" value="UniProtKB-KW"/>
</dbReference>
<dbReference type="PANTHER" id="PTHR23406:SF34">
    <property type="entry name" value="NAD-DEPENDENT MALIC ENZYME, MITOCHONDRIAL"/>
    <property type="match status" value="1"/>
</dbReference>
<evidence type="ECO:0000256" key="3">
    <source>
        <dbReference type="ARBA" id="ARBA00022723"/>
    </source>
</evidence>
<gene>
    <name evidence="9" type="ORF">C1O25_14650</name>
</gene>
<dbReference type="PROSITE" id="PS00331">
    <property type="entry name" value="MALIC_ENZYMES"/>
    <property type="match status" value="1"/>
</dbReference>
<dbReference type="Gene3D" id="3.40.50.10380">
    <property type="entry name" value="Malic enzyme, N-terminal domain"/>
    <property type="match status" value="1"/>
</dbReference>
<keyword evidence="3 6" id="KW-0479">Metal-binding</keyword>
<dbReference type="EC" id="1.1.1.38" evidence="9"/>
<dbReference type="EMBL" id="POSM01000022">
    <property type="protein sequence ID" value="PNH99861.1"/>
    <property type="molecule type" value="Genomic_DNA"/>
</dbReference>
<evidence type="ECO:0000256" key="6">
    <source>
        <dbReference type="RuleBase" id="RU003427"/>
    </source>
</evidence>
<dbReference type="PIRSF" id="PIRSF000106">
    <property type="entry name" value="ME"/>
    <property type="match status" value="1"/>
</dbReference>
<dbReference type="InterPro" id="IPR012302">
    <property type="entry name" value="Malic_NAD-bd"/>
</dbReference>
<dbReference type="Pfam" id="PF00390">
    <property type="entry name" value="malic"/>
    <property type="match status" value="1"/>
</dbReference>
<dbReference type="RefSeq" id="WP_102963866.1">
    <property type="nucleotide sequence ID" value="NZ_POSL01000013.1"/>
</dbReference>
<comment type="cofactor">
    <cofactor evidence="1">
        <name>Mn(2+)</name>
        <dbReference type="ChEBI" id="CHEBI:29035"/>
    </cofactor>
</comment>